<keyword evidence="2" id="KW-0547">Nucleotide-binding</keyword>
<dbReference type="InterPro" id="IPR017871">
    <property type="entry name" value="ABC_transporter-like_CS"/>
</dbReference>
<dbReference type="Pfam" id="PF12848">
    <property type="entry name" value="ABC_tran_Xtn"/>
    <property type="match status" value="1"/>
</dbReference>
<organism evidence="5 6">
    <name type="scientific">Tilletia walkeri</name>
    <dbReference type="NCBI Taxonomy" id="117179"/>
    <lineage>
        <taxon>Eukaryota</taxon>
        <taxon>Fungi</taxon>
        <taxon>Dikarya</taxon>
        <taxon>Basidiomycota</taxon>
        <taxon>Ustilaginomycotina</taxon>
        <taxon>Exobasidiomycetes</taxon>
        <taxon>Tilletiales</taxon>
        <taxon>Tilletiaceae</taxon>
        <taxon>Tilletia</taxon>
    </lineage>
</organism>
<feature type="domain" description="ABC transporter" evidence="4">
    <location>
        <begin position="264"/>
        <end position="540"/>
    </location>
</feature>
<accession>A0A8X7N958</accession>
<name>A0A8X7N958_9BASI</name>
<dbReference type="InterPro" id="IPR003593">
    <property type="entry name" value="AAA+_ATPase"/>
</dbReference>
<dbReference type="Proteomes" id="UP000078113">
    <property type="component" value="Unassembled WGS sequence"/>
</dbReference>
<dbReference type="EMBL" id="LWDG02000117">
    <property type="protein sequence ID" value="KAE8268999.1"/>
    <property type="molecule type" value="Genomic_DNA"/>
</dbReference>
<dbReference type="InterPro" id="IPR050611">
    <property type="entry name" value="ABCF"/>
</dbReference>
<dbReference type="PANTHER" id="PTHR19211:SF117">
    <property type="entry name" value="ATP-BINDING CASSETTE SUB-FAMILY F MEMBER 3"/>
    <property type="match status" value="1"/>
</dbReference>
<dbReference type="AlphaFoldDB" id="A0A8X7N958"/>
<dbReference type="PROSITE" id="PS00211">
    <property type="entry name" value="ABC_TRANSPORTER_1"/>
    <property type="match status" value="2"/>
</dbReference>
<dbReference type="PROSITE" id="PS50893">
    <property type="entry name" value="ABC_TRANSPORTER_2"/>
    <property type="match status" value="2"/>
</dbReference>
<dbReference type="InterPro" id="IPR027417">
    <property type="entry name" value="P-loop_NTPase"/>
</dbReference>
<evidence type="ECO:0000256" key="1">
    <source>
        <dbReference type="ARBA" id="ARBA00022737"/>
    </source>
</evidence>
<dbReference type="InterPro" id="IPR003439">
    <property type="entry name" value="ABC_transporter-like_ATP-bd"/>
</dbReference>
<dbReference type="FunFam" id="3.40.50.300:FF:000104">
    <property type="entry name" value="ATP-binding cassette sub-family F member 3"/>
    <property type="match status" value="1"/>
</dbReference>
<proteinExistence type="predicted"/>
<keyword evidence="1" id="KW-0677">Repeat</keyword>
<dbReference type="Pfam" id="PF00005">
    <property type="entry name" value="ABC_tran"/>
    <property type="match status" value="2"/>
</dbReference>
<reference evidence="5" key="1">
    <citation type="submission" date="2016-04" db="EMBL/GenBank/DDBJ databases">
        <authorList>
            <person name="Nguyen H.D."/>
            <person name="Samba Siva P."/>
            <person name="Cullis J."/>
            <person name="Levesque C.A."/>
            <person name="Hambleton S."/>
        </authorList>
    </citation>
    <scope>NUCLEOTIDE SEQUENCE</scope>
    <source>
        <strain evidence="5">DAOMC 236422</strain>
    </source>
</reference>
<feature type="domain" description="ABC transporter" evidence="4">
    <location>
        <begin position="607"/>
        <end position="815"/>
    </location>
</feature>
<evidence type="ECO:0000256" key="3">
    <source>
        <dbReference type="ARBA" id="ARBA00022840"/>
    </source>
</evidence>
<dbReference type="GO" id="GO:0005524">
    <property type="term" value="F:ATP binding"/>
    <property type="evidence" value="ECO:0007669"/>
    <property type="project" value="UniProtKB-KW"/>
</dbReference>
<dbReference type="Gene3D" id="3.40.50.300">
    <property type="entry name" value="P-loop containing nucleotide triphosphate hydrolases"/>
    <property type="match status" value="2"/>
</dbReference>
<dbReference type="SMART" id="SM00382">
    <property type="entry name" value="AAA"/>
    <property type="match status" value="2"/>
</dbReference>
<dbReference type="FunFam" id="3.40.50.300:FF:002454">
    <property type="entry name" value="Chromosome 10, whole genome shotgun sequence"/>
    <property type="match status" value="1"/>
</dbReference>
<protein>
    <recommendedName>
        <fullName evidence="4">ABC transporter domain-containing protein</fullName>
    </recommendedName>
</protein>
<comment type="caution">
    <text evidence="5">The sequence shown here is derived from an EMBL/GenBank/DDBJ whole genome shotgun (WGS) entry which is preliminary data.</text>
</comment>
<reference evidence="5" key="2">
    <citation type="journal article" date="2019" name="IMA Fungus">
        <title>Genome sequencing and comparison of five Tilletia species to identify candidate genes for the detection of regulated species infecting wheat.</title>
        <authorList>
            <person name="Nguyen H.D.T."/>
            <person name="Sultana T."/>
            <person name="Kesanakurti P."/>
            <person name="Hambleton S."/>
        </authorList>
    </citation>
    <scope>NUCLEOTIDE SEQUENCE</scope>
    <source>
        <strain evidence="5">DAOMC 236422</strain>
    </source>
</reference>
<dbReference type="SUPFAM" id="SSF52540">
    <property type="entry name" value="P-loop containing nucleoside triphosphate hydrolases"/>
    <property type="match status" value="2"/>
</dbReference>
<evidence type="ECO:0000256" key="2">
    <source>
        <dbReference type="ARBA" id="ARBA00022741"/>
    </source>
</evidence>
<keyword evidence="3" id="KW-0067">ATP-binding</keyword>
<evidence type="ECO:0000259" key="4">
    <source>
        <dbReference type="PROSITE" id="PS50893"/>
    </source>
</evidence>
<evidence type="ECO:0000313" key="5">
    <source>
        <dbReference type="EMBL" id="KAE8268999.1"/>
    </source>
</evidence>
<evidence type="ECO:0000313" key="6">
    <source>
        <dbReference type="Proteomes" id="UP000078113"/>
    </source>
</evidence>
<sequence length="815" mass="91065">MWRARAGIDDADDVADVEMEEVEKKCMYACFFLLTTNCYFPRQHGQDRQRTGKARPIARKIEAYTAHLESIMPVAVSTESLLRNAFPSLDDPIVSYLSGFVDEPDESPEEALTSVIEPILESATRYNPAQARELKAVLAAIRAVLEEKAPEDDELYQTSTGLTRLDRVVDMSKTAMSKTAGFDTAGGVDLGLGGSKKNRTTVDLKKLEKQETKTRAKLAKRAQRDLYESSKVVELAKNQASYEELFLKVNPLENAAHRGKNKDIHLPSIDLNFGSNRLLNNATLTLASGRRYGVIGRNGYGKSTLLRNMALRELPIPSHISLLYVEQEITGDDTTALEAVLRADVWRERLLVEERTINSQLAALEEVAAAAAATETAEAADGGPMDMPTRQREMRREELTVRLGEVQSQLIEMDAESGPARAAALLSGLGISSEQQSWPTKAFSGGWRMRLALARALFCKPDLLMLDEPSNMLDLDAIAWLEDYLVEEWKGTLLLVSHDRAFLDNVATDIIHVHSQRLDYYKGNFSQFYSTREERRLNQQREYEANKLKREHLQAFVDRWRYNANRAAQAQSRLKELERLPILEPPEADDVVTFRLPEVEQLNPPLIQLDEVTFGYTPERILLEHVSVDVTMDSRIAVIGPNGAGKSTLMKLLIGELAPIKGDQKKNGRLRIGWFSQHHIDQLDYKATPVGFLTAKFPGKTEQEYRSHLGAFGITGSTGLQKIETLSGGQKSRVAFAQLSLQRAHILVLDEPTNHLDVEGLDALASAIKKWNGGVIVISHDQTFIKETCNEVIVVRGGRAVRKTFDGNLRAVLFD</sequence>
<gene>
    <name evidence="5" type="ORF">A4X09_0g3349</name>
</gene>
<dbReference type="InterPro" id="IPR032781">
    <property type="entry name" value="ABC_tran_Xtn"/>
</dbReference>
<keyword evidence="6" id="KW-1185">Reference proteome</keyword>
<dbReference type="GO" id="GO:0016887">
    <property type="term" value="F:ATP hydrolysis activity"/>
    <property type="evidence" value="ECO:0007669"/>
    <property type="project" value="InterPro"/>
</dbReference>
<dbReference type="PANTHER" id="PTHR19211">
    <property type="entry name" value="ATP-BINDING TRANSPORT PROTEIN-RELATED"/>
    <property type="match status" value="1"/>
</dbReference>
<dbReference type="CDD" id="cd03221">
    <property type="entry name" value="ABCF_EF-3"/>
    <property type="match status" value="2"/>
</dbReference>